<evidence type="ECO:0000259" key="1">
    <source>
        <dbReference type="Pfam" id="PF09861"/>
    </source>
</evidence>
<accession>A0ABX1Y7P2</accession>
<dbReference type="Proteomes" id="UP000616779">
    <property type="component" value="Unassembled WGS sequence"/>
</dbReference>
<organism evidence="2 3">
    <name type="scientific">Paenibacillus phytorum</name>
    <dbReference type="NCBI Taxonomy" id="2654977"/>
    <lineage>
        <taxon>Bacteria</taxon>
        <taxon>Bacillati</taxon>
        <taxon>Bacillota</taxon>
        <taxon>Bacilli</taxon>
        <taxon>Bacillales</taxon>
        <taxon>Paenibacillaceae</taxon>
        <taxon>Paenibacillus</taxon>
    </lineage>
</organism>
<sequence length="423" mass="45977">MSILRELLNDIPIPQMVKIRQKFDRTILENPELELVNKLASSGVMESIHPGQQVAVAVGSRGIANIAGFTKTTIDAIKDRGAFPFIVPCMGSHGGATAEGQTEVLLHFGITEASMGAPIRSSMEVVKIDQLPNGLPVYVDRIASEADAIVVINRVKPHTAFRGRIESGIMKMIAIGLGKQKGAEACHQLGFKYMAENVPAMANLMIEKLPIVFGVALVENAYDETCQVEVLPAAEIEAREEQLLIEAKSRLPKILFDEIDVLVIDYIGKNISGDGMDPNVTGRYPTPYAHGGPDVAKMVVLDLTPETKGNANGVGTADFTTQRLVDKTNLEFTYANGLTSTVCAPTKIATTLENDFYAIKAAVKTCNILDYTTCKLVRIQDTLHLGEIEISVNLLEEARQHPDIEILSEPYELSFDAEGNISK</sequence>
<dbReference type="RefSeq" id="WP_171648621.1">
    <property type="nucleotide sequence ID" value="NZ_WHOA01000241.1"/>
</dbReference>
<gene>
    <name evidence="2" type="ORF">GC098_33620</name>
</gene>
<comment type="caution">
    <text evidence="2">The sequence shown here is derived from an EMBL/GenBank/DDBJ whole genome shotgun (WGS) entry which is preliminary data.</text>
</comment>
<proteinExistence type="predicted"/>
<evidence type="ECO:0000313" key="3">
    <source>
        <dbReference type="Proteomes" id="UP000616779"/>
    </source>
</evidence>
<name>A0ABX1Y7P2_9BACL</name>
<reference evidence="2 3" key="1">
    <citation type="submission" date="2019-10" db="EMBL/GenBank/DDBJ databases">
        <title>Description of Paenibacillus terrestris sp. nov.</title>
        <authorList>
            <person name="Carlier A."/>
            <person name="Qi S."/>
        </authorList>
    </citation>
    <scope>NUCLEOTIDE SEQUENCE [LARGE SCALE GENOMIC DNA]</scope>
    <source>
        <strain evidence="2 3">LMG 31458</strain>
    </source>
</reference>
<feature type="domain" description="LarA-like N-terminal" evidence="1">
    <location>
        <begin position="43"/>
        <end position="189"/>
    </location>
</feature>
<protein>
    <submittedName>
        <fullName evidence="2">DUF2088 domain-containing protein</fullName>
    </submittedName>
</protein>
<dbReference type="Pfam" id="PF09861">
    <property type="entry name" value="Lar_N"/>
    <property type="match status" value="1"/>
</dbReference>
<evidence type="ECO:0000313" key="2">
    <source>
        <dbReference type="EMBL" id="NOU76236.1"/>
    </source>
</evidence>
<dbReference type="InterPro" id="IPR018657">
    <property type="entry name" value="LarA-like_N"/>
</dbReference>
<dbReference type="Gene3D" id="3.40.50.11440">
    <property type="match status" value="1"/>
</dbReference>
<keyword evidence="3" id="KW-1185">Reference proteome</keyword>
<dbReference type="EMBL" id="WHOA01000241">
    <property type="protein sequence ID" value="NOU76236.1"/>
    <property type="molecule type" value="Genomic_DNA"/>
</dbReference>